<dbReference type="Proteomes" id="UP000239181">
    <property type="component" value="Unassembled WGS sequence"/>
</dbReference>
<evidence type="ECO:0000256" key="1">
    <source>
        <dbReference type="ARBA" id="ARBA00022737"/>
    </source>
</evidence>
<dbReference type="OrthoDB" id="6415323at2"/>
<organism evidence="3 4">
    <name type="scientific">Pantoea coffeiphila</name>
    <dbReference type="NCBI Taxonomy" id="1465635"/>
    <lineage>
        <taxon>Bacteria</taxon>
        <taxon>Pseudomonadati</taxon>
        <taxon>Pseudomonadota</taxon>
        <taxon>Gammaproteobacteria</taxon>
        <taxon>Enterobacterales</taxon>
        <taxon>Erwiniaceae</taxon>
        <taxon>Pantoea</taxon>
    </lineage>
</organism>
<dbReference type="EMBL" id="PDET01000008">
    <property type="protein sequence ID" value="PRD14926.1"/>
    <property type="molecule type" value="Genomic_DNA"/>
</dbReference>
<proteinExistence type="predicted"/>
<comment type="caution">
    <text evidence="3">The sequence shown here is derived from an EMBL/GenBank/DDBJ whole genome shotgun (WGS) entry which is preliminary data.</text>
</comment>
<dbReference type="InterPro" id="IPR011608">
    <property type="entry name" value="PRD"/>
</dbReference>
<accession>A0A2S9IAV6</accession>
<dbReference type="NCBIfam" id="NF008597">
    <property type="entry name" value="PRK11564.1"/>
    <property type="match status" value="1"/>
</dbReference>
<dbReference type="PANTHER" id="PTHR30185">
    <property type="entry name" value="CRYPTIC BETA-GLUCOSIDE BGL OPERON ANTITERMINATOR"/>
    <property type="match status" value="1"/>
</dbReference>
<protein>
    <submittedName>
        <fullName evidence="3">Stationary phase inducible protein CsiE</fullName>
    </submittedName>
</protein>
<dbReference type="GO" id="GO:0006355">
    <property type="term" value="P:regulation of DNA-templated transcription"/>
    <property type="evidence" value="ECO:0007669"/>
    <property type="project" value="InterPro"/>
</dbReference>
<dbReference type="InterPro" id="IPR050661">
    <property type="entry name" value="BglG_antiterminators"/>
</dbReference>
<dbReference type="SUPFAM" id="SSF63520">
    <property type="entry name" value="PTS-regulatory domain, PRD"/>
    <property type="match status" value="1"/>
</dbReference>
<keyword evidence="1" id="KW-0677">Repeat</keyword>
<gene>
    <name evidence="3" type="ORF">CQW29_13280</name>
</gene>
<sequence length="423" mass="49068">MTSDYSPETSVFSRQQRRCHLILMLCLPEPDVTLDIYCQLNGVEDAVARQDIAEVTLEIQRYHQLIIEQDQQGSLRLIGAQLNQRLCLLHGLRRALRLSPDFVCHYFTPRIKHHLQRNEVSKALYDEHNLQALIQHCSRQLMRDFNARDRHFLQIYLQYSLAHDCLVDFNPEQTSWLSAKTEYVLAQEILRCWHRQGYQQTSADDAIPLALLFSQLHIPSISQPIGDYETQLLLAIQQLILRFQQLSGMQFSCHDELCAQLFSHLAQALERVRFTVGIDHSLVEDVARQYPRLLRTTRAALVEFEQQFSLRFSEEELGLTAIIFGAWLMQENALQEKQVLLLTGYDQELERCVEQQLRELTLLPLNIKYLTVDDYQRNSAPKGISLVITPYVTTLPLFSPPLIHAELPLGEHQQRSIRALLES</sequence>
<dbReference type="InterPro" id="IPR036634">
    <property type="entry name" value="PRD_sf"/>
</dbReference>
<reference evidence="3 4" key="1">
    <citation type="submission" date="2017-10" db="EMBL/GenBank/DDBJ databases">
        <title>Draft genome of two endophytic bacteria isolated from 'guarana' Paullinia cupana (Mart.) Ducke.</title>
        <authorList>
            <person name="Siqueira K.A."/>
            <person name="Liotti R.G."/>
            <person name="Mendes T.A."/>
            <person name="Soares M.A."/>
        </authorList>
    </citation>
    <scope>NUCLEOTIDE SEQUENCE [LARGE SCALE GENOMIC DNA]</scope>
    <source>
        <strain evidence="3 4">342</strain>
    </source>
</reference>
<keyword evidence="4" id="KW-1185">Reference proteome</keyword>
<dbReference type="PROSITE" id="PS51372">
    <property type="entry name" value="PRD_2"/>
    <property type="match status" value="1"/>
</dbReference>
<evidence type="ECO:0000259" key="2">
    <source>
        <dbReference type="PROSITE" id="PS51372"/>
    </source>
</evidence>
<name>A0A2S9IAV6_9GAMM</name>
<dbReference type="AlphaFoldDB" id="A0A2S9IAV6"/>
<dbReference type="RefSeq" id="WP_105593208.1">
    <property type="nucleotide sequence ID" value="NZ_PDET01000008.1"/>
</dbReference>
<evidence type="ECO:0000313" key="3">
    <source>
        <dbReference type="EMBL" id="PRD14926.1"/>
    </source>
</evidence>
<dbReference type="Pfam" id="PF00874">
    <property type="entry name" value="PRD"/>
    <property type="match status" value="1"/>
</dbReference>
<evidence type="ECO:0000313" key="4">
    <source>
        <dbReference type="Proteomes" id="UP000239181"/>
    </source>
</evidence>
<dbReference type="PANTHER" id="PTHR30185:SF14">
    <property type="entry name" value="STATIONARY PHASE-INDUCIBLE PROTEIN CSIE-RELATED"/>
    <property type="match status" value="1"/>
</dbReference>
<dbReference type="Gene3D" id="1.10.1790.10">
    <property type="entry name" value="PRD domain"/>
    <property type="match status" value="1"/>
</dbReference>
<feature type="domain" description="PRD" evidence="2">
    <location>
        <begin position="227"/>
        <end position="334"/>
    </location>
</feature>